<dbReference type="OrthoDB" id="3689315at2759"/>
<proteinExistence type="predicted"/>
<evidence type="ECO:0000256" key="1">
    <source>
        <dbReference type="SAM" id="MobiDB-lite"/>
    </source>
</evidence>
<dbReference type="KEGG" id="pno:SNOG_03747"/>
<dbReference type="EMBL" id="CP069025">
    <property type="protein sequence ID" value="QRC93532.1"/>
    <property type="molecule type" value="Genomic_DNA"/>
</dbReference>
<protein>
    <submittedName>
        <fullName evidence="2">Uncharacterized protein</fullName>
    </submittedName>
</protein>
<sequence length="251" mass="25101">MRSSTYIALFAGSAAAQSSVSLFNLYPYQTTLTQIGSDATATTYQNVCPSDKAGISVLPSSLRPTPDSPGVTITPAPTPRVRYARQATPTASAGDDDDGFELCEPYTLKQGGSTWEIHMTDPSPGAWTMDVNCKWQGAIADADLTCVATADGYVVDQSDRGTTTTVISKDEVSTMSFISAYAVVTSSGSASQTPSGSGAKSGAPTASGSTSGSSAAGAAPSTGLAPAGPMPTGAVAFIGGAAGVFAAALAL</sequence>
<reference evidence="3" key="1">
    <citation type="journal article" date="2021" name="BMC Genomics">
        <title>Chromosome-level genome assembly and manually-curated proteome of model necrotroph Parastagonospora nodorum Sn15 reveals a genome-wide trove of candidate effector homologs, and redundancy of virulence-related functions within an accessory chromosome.</title>
        <authorList>
            <person name="Bertazzoni S."/>
            <person name="Jones D.A.B."/>
            <person name="Phan H.T."/>
            <person name="Tan K.-C."/>
            <person name="Hane J.K."/>
        </authorList>
    </citation>
    <scope>NUCLEOTIDE SEQUENCE [LARGE SCALE GENOMIC DNA]</scope>
    <source>
        <strain evidence="3">SN15 / ATCC MYA-4574 / FGSC 10173)</strain>
    </source>
</reference>
<dbReference type="AlphaFoldDB" id="A0A7U2EVL4"/>
<dbReference type="VEuPathDB" id="FungiDB:JI435_037470"/>
<feature type="region of interest" description="Disordered" evidence="1">
    <location>
        <begin position="188"/>
        <end position="221"/>
    </location>
</feature>
<dbReference type="RefSeq" id="XP_001794295.1">
    <property type="nucleotide sequence ID" value="XM_001794243.1"/>
</dbReference>
<evidence type="ECO:0000313" key="3">
    <source>
        <dbReference type="Proteomes" id="UP000663193"/>
    </source>
</evidence>
<keyword evidence="3" id="KW-1185">Reference proteome</keyword>
<accession>A0A7U2EVL4</accession>
<dbReference type="Proteomes" id="UP000663193">
    <property type="component" value="Chromosome 3"/>
</dbReference>
<gene>
    <name evidence="2" type="ORF">JI435_037470</name>
</gene>
<organism evidence="2 3">
    <name type="scientific">Phaeosphaeria nodorum (strain SN15 / ATCC MYA-4574 / FGSC 10173)</name>
    <name type="common">Glume blotch fungus</name>
    <name type="synonym">Parastagonospora nodorum</name>
    <dbReference type="NCBI Taxonomy" id="321614"/>
    <lineage>
        <taxon>Eukaryota</taxon>
        <taxon>Fungi</taxon>
        <taxon>Dikarya</taxon>
        <taxon>Ascomycota</taxon>
        <taxon>Pezizomycotina</taxon>
        <taxon>Dothideomycetes</taxon>
        <taxon>Pleosporomycetidae</taxon>
        <taxon>Pleosporales</taxon>
        <taxon>Pleosporineae</taxon>
        <taxon>Phaeosphaeriaceae</taxon>
        <taxon>Parastagonospora</taxon>
    </lineage>
</organism>
<evidence type="ECO:0000313" key="2">
    <source>
        <dbReference type="EMBL" id="QRC93532.1"/>
    </source>
</evidence>
<dbReference type="OMA" id="INFFQFD"/>
<name>A0A7U2EVL4_PHANO</name>